<evidence type="ECO:0000313" key="1">
    <source>
        <dbReference type="EMBL" id="JAH35511.1"/>
    </source>
</evidence>
<protein>
    <submittedName>
        <fullName evidence="1">Uncharacterized protein</fullName>
    </submittedName>
</protein>
<sequence length="14" mass="1519">MCAVHEPMSGFRGP</sequence>
<reference evidence="1" key="1">
    <citation type="submission" date="2014-11" db="EMBL/GenBank/DDBJ databases">
        <authorList>
            <person name="Amaro Gonzalez C."/>
        </authorList>
    </citation>
    <scope>NUCLEOTIDE SEQUENCE</scope>
</reference>
<proteinExistence type="predicted"/>
<dbReference type="EMBL" id="GBXM01073066">
    <property type="protein sequence ID" value="JAH35511.1"/>
    <property type="molecule type" value="Transcribed_RNA"/>
</dbReference>
<organism evidence="1">
    <name type="scientific">Anguilla anguilla</name>
    <name type="common">European freshwater eel</name>
    <name type="synonym">Muraena anguilla</name>
    <dbReference type="NCBI Taxonomy" id="7936"/>
    <lineage>
        <taxon>Eukaryota</taxon>
        <taxon>Metazoa</taxon>
        <taxon>Chordata</taxon>
        <taxon>Craniata</taxon>
        <taxon>Vertebrata</taxon>
        <taxon>Euteleostomi</taxon>
        <taxon>Actinopterygii</taxon>
        <taxon>Neopterygii</taxon>
        <taxon>Teleostei</taxon>
        <taxon>Anguilliformes</taxon>
        <taxon>Anguillidae</taxon>
        <taxon>Anguilla</taxon>
    </lineage>
</organism>
<reference evidence="1" key="2">
    <citation type="journal article" date="2015" name="Fish Shellfish Immunol.">
        <title>Early steps in the European eel (Anguilla anguilla)-Vibrio vulnificus interaction in the gills: Role of the RtxA13 toxin.</title>
        <authorList>
            <person name="Callol A."/>
            <person name="Pajuelo D."/>
            <person name="Ebbesson L."/>
            <person name="Teles M."/>
            <person name="MacKenzie S."/>
            <person name="Amaro C."/>
        </authorList>
    </citation>
    <scope>NUCLEOTIDE SEQUENCE</scope>
</reference>
<accession>A0A0E9S2J5</accession>
<name>A0A0E9S2J5_ANGAN</name>